<accession>A0A4Y8Q7E9</accession>
<dbReference type="Proteomes" id="UP000298246">
    <property type="component" value="Unassembled WGS sequence"/>
</dbReference>
<dbReference type="AlphaFoldDB" id="A0A4Y8Q7E9"/>
<dbReference type="InterPro" id="IPR052913">
    <property type="entry name" value="Glycopeptide_resist_protein"/>
</dbReference>
<dbReference type="PANTHER" id="PTHR35788">
    <property type="entry name" value="EXPORTED PROTEIN-RELATED"/>
    <property type="match status" value="1"/>
</dbReference>
<dbReference type="Pfam" id="PF04294">
    <property type="entry name" value="VanW"/>
    <property type="match status" value="1"/>
</dbReference>
<keyword evidence="2" id="KW-1185">Reference proteome</keyword>
<evidence type="ECO:0000313" key="2">
    <source>
        <dbReference type="Proteomes" id="UP000298246"/>
    </source>
</evidence>
<name>A0A4Y8Q7E9_9BACL</name>
<gene>
    <name evidence="1" type="ORF">B5M42_06555</name>
</gene>
<evidence type="ECO:0008006" key="3">
    <source>
        <dbReference type="Google" id="ProtNLM"/>
    </source>
</evidence>
<proteinExistence type="predicted"/>
<organism evidence="1 2">
    <name type="scientific">Paenibacillus athensensis</name>
    <dbReference type="NCBI Taxonomy" id="1967502"/>
    <lineage>
        <taxon>Bacteria</taxon>
        <taxon>Bacillati</taxon>
        <taxon>Bacillota</taxon>
        <taxon>Bacilli</taxon>
        <taxon>Bacillales</taxon>
        <taxon>Paenibacillaceae</taxon>
        <taxon>Paenibacillus</taxon>
    </lineage>
</organism>
<dbReference type="EMBL" id="MYFO01000006">
    <property type="protein sequence ID" value="TFE89749.1"/>
    <property type="molecule type" value="Genomic_DNA"/>
</dbReference>
<sequence length="336" mass="37447">MHVLPATVHNRGGGAPNVGYGWMFGMLLLLPSNAEADGFAIQHNGSGVAAVKRADYTHALLGTPLIDDEQVQRLAGEVEKRVYEKPINATIDDSGRIVPERTGWRLDRQAFVTRFYERYYAQDGAPLEAPRLAVHANVDSELLAFIRVRQIGYYVTYFNSNNSNRFHNIKLAAKAINNYVVMPGETFSFNRVVGVRTVGKGYKRAPVIVRGEFSEGIGGGICQISSTLFNAADRAGLEIVERYSHSRRVPYVPEGRDATVNWGGPDFRFANRYNQPILIRAAALPGQLVVTLFSSDVINYKPRHVPSASKLLPEEIDLDVDVQAQREHRQSLQRRP</sequence>
<evidence type="ECO:0000313" key="1">
    <source>
        <dbReference type="EMBL" id="TFE89749.1"/>
    </source>
</evidence>
<protein>
    <recommendedName>
        <fullName evidence="3">Peptidoglycan binding domain-containing protein</fullName>
    </recommendedName>
</protein>
<comment type="caution">
    <text evidence="1">The sequence shown here is derived from an EMBL/GenBank/DDBJ whole genome shotgun (WGS) entry which is preliminary data.</text>
</comment>
<reference evidence="1 2" key="1">
    <citation type="submission" date="2017-03" db="EMBL/GenBank/DDBJ databases">
        <title>Isolation of Levoglucosan Utilizing Bacteria.</title>
        <authorList>
            <person name="Arya A.S."/>
        </authorList>
    </citation>
    <scope>NUCLEOTIDE SEQUENCE [LARGE SCALE GENOMIC DNA]</scope>
    <source>
        <strain evidence="1 2">MEC069</strain>
    </source>
</reference>
<dbReference type="PANTHER" id="PTHR35788:SF1">
    <property type="entry name" value="EXPORTED PROTEIN"/>
    <property type="match status" value="1"/>
</dbReference>
<dbReference type="InterPro" id="IPR007391">
    <property type="entry name" value="Vancomycin_resist_VanW"/>
</dbReference>